<dbReference type="HAMAP" id="MF_00014">
    <property type="entry name" value="Ribosome_mat_RimM"/>
    <property type="match status" value="1"/>
</dbReference>
<evidence type="ECO:0000256" key="5">
    <source>
        <dbReference type="HAMAP-Rule" id="MF_00014"/>
    </source>
</evidence>
<dbReference type="AlphaFoldDB" id="A0A1H9FFZ7"/>
<dbReference type="Pfam" id="PF24986">
    <property type="entry name" value="PRC_RimM"/>
    <property type="match status" value="1"/>
</dbReference>
<proteinExistence type="inferred from homology"/>
<dbReference type="InterPro" id="IPR002676">
    <property type="entry name" value="RimM_N"/>
</dbReference>
<dbReference type="Gene3D" id="2.40.30.60">
    <property type="entry name" value="RimM"/>
    <property type="match status" value="1"/>
</dbReference>
<keyword evidence="3 5" id="KW-0698">rRNA processing</keyword>
<dbReference type="Gene3D" id="2.30.30.240">
    <property type="entry name" value="PRC-barrel domain"/>
    <property type="match status" value="1"/>
</dbReference>
<sequence length="168" mass="18431">MNRPEWITLGRIAGVYGVKGWVRIFSGTEPREGIMDYDPLYLQVNGEWQVFKVEAGRVHGKGLVAKLAGIDDRDAAAALIDAAIGVRAEQLAPLPPGEYYWADLVGLEVINLAAVSLGKVESLMETGANDVLVVRGDRERLIPYIRGQVIHQIDLAAGIIHVDWDPDF</sequence>
<dbReference type="Proteomes" id="UP000199496">
    <property type="component" value="Unassembled WGS sequence"/>
</dbReference>
<comment type="subcellular location">
    <subcellularLocation>
        <location evidence="5">Cytoplasm</location>
    </subcellularLocation>
</comment>
<evidence type="ECO:0000256" key="4">
    <source>
        <dbReference type="ARBA" id="ARBA00023186"/>
    </source>
</evidence>
<comment type="subunit">
    <text evidence="5">Binds ribosomal protein uS19.</text>
</comment>
<dbReference type="InterPro" id="IPR056792">
    <property type="entry name" value="PRC_RimM"/>
</dbReference>
<evidence type="ECO:0000256" key="3">
    <source>
        <dbReference type="ARBA" id="ARBA00022552"/>
    </source>
</evidence>
<dbReference type="SUPFAM" id="SSF50346">
    <property type="entry name" value="PRC-barrel domain"/>
    <property type="match status" value="1"/>
</dbReference>
<dbReference type="Pfam" id="PF01782">
    <property type="entry name" value="RimM"/>
    <property type="match status" value="1"/>
</dbReference>
<dbReference type="GO" id="GO:0042274">
    <property type="term" value="P:ribosomal small subunit biogenesis"/>
    <property type="evidence" value="ECO:0007669"/>
    <property type="project" value="UniProtKB-UniRule"/>
</dbReference>
<dbReference type="GO" id="GO:0043022">
    <property type="term" value="F:ribosome binding"/>
    <property type="evidence" value="ECO:0007669"/>
    <property type="project" value="InterPro"/>
</dbReference>
<dbReference type="RefSeq" id="WP_090208669.1">
    <property type="nucleotide sequence ID" value="NZ_FOFO01000026.1"/>
</dbReference>
<dbReference type="InterPro" id="IPR009000">
    <property type="entry name" value="Transl_B-barrel_sf"/>
</dbReference>
<evidence type="ECO:0000259" key="7">
    <source>
        <dbReference type="Pfam" id="PF24986"/>
    </source>
</evidence>
<dbReference type="NCBIfam" id="TIGR02273">
    <property type="entry name" value="16S_RimM"/>
    <property type="match status" value="1"/>
</dbReference>
<evidence type="ECO:0000256" key="1">
    <source>
        <dbReference type="ARBA" id="ARBA00022490"/>
    </source>
</evidence>
<dbReference type="InterPro" id="IPR011033">
    <property type="entry name" value="PRC_barrel-like_sf"/>
</dbReference>
<dbReference type="GO" id="GO:0005737">
    <property type="term" value="C:cytoplasm"/>
    <property type="evidence" value="ECO:0007669"/>
    <property type="project" value="UniProtKB-SubCell"/>
</dbReference>
<protein>
    <recommendedName>
        <fullName evidence="5">Ribosome maturation factor RimM</fullName>
    </recommendedName>
</protein>
<reference evidence="8 9" key="1">
    <citation type="submission" date="2016-10" db="EMBL/GenBank/DDBJ databases">
        <authorList>
            <person name="de Groot N.N."/>
        </authorList>
    </citation>
    <scope>NUCLEOTIDE SEQUENCE [LARGE SCALE GENOMIC DNA]</scope>
    <source>
        <strain evidence="8 9">B7-7</strain>
    </source>
</reference>
<dbReference type="GO" id="GO:0006364">
    <property type="term" value="P:rRNA processing"/>
    <property type="evidence" value="ECO:0007669"/>
    <property type="project" value="UniProtKB-UniRule"/>
</dbReference>
<comment type="domain">
    <text evidence="5">The PRC barrel domain binds ribosomal protein uS19.</text>
</comment>
<keyword evidence="9" id="KW-1185">Reference proteome</keyword>
<gene>
    <name evidence="5" type="primary">rimM</name>
    <name evidence="8" type="ORF">SAMN05421693_12632</name>
</gene>
<dbReference type="InterPro" id="IPR036976">
    <property type="entry name" value="RimM_N_sf"/>
</dbReference>
<evidence type="ECO:0000313" key="9">
    <source>
        <dbReference type="Proteomes" id="UP000199496"/>
    </source>
</evidence>
<feature type="domain" description="RimM N-terminal" evidence="6">
    <location>
        <begin position="9"/>
        <end position="89"/>
    </location>
</feature>
<keyword evidence="4 5" id="KW-0143">Chaperone</keyword>
<organism evidence="8 9">
    <name type="scientific">Ectothiorhodospira magna</name>
    <dbReference type="NCBI Taxonomy" id="867345"/>
    <lineage>
        <taxon>Bacteria</taxon>
        <taxon>Pseudomonadati</taxon>
        <taxon>Pseudomonadota</taxon>
        <taxon>Gammaproteobacteria</taxon>
        <taxon>Chromatiales</taxon>
        <taxon>Ectothiorhodospiraceae</taxon>
        <taxon>Ectothiorhodospira</taxon>
    </lineage>
</organism>
<dbReference type="GO" id="GO:0005840">
    <property type="term" value="C:ribosome"/>
    <property type="evidence" value="ECO:0007669"/>
    <property type="project" value="InterPro"/>
</dbReference>
<dbReference type="STRING" id="867345.SAMN05421693_12632"/>
<keyword evidence="1 5" id="KW-0963">Cytoplasm</keyword>
<evidence type="ECO:0000256" key="2">
    <source>
        <dbReference type="ARBA" id="ARBA00022517"/>
    </source>
</evidence>
<comment type="similarity">
    <text evidence="5">Belongs to the RimM family.</text>
</comment>
<keyword evidence="2 5" id="KW-0690">Ribosome biogenesis</keyword>
<dbReference type="SUPFAM" id="SSF50447">
    <property type="entry name" value="Translation proteins"/>
    <property type="match status" value="1"/>
</dbReference>
<dbReference type="EMBL" id="FOFO01000026">
    <property type="protein sequence ID" value="SEQ36850.1"/>
    <property type="molecule type" value="Genomic_DNA"/>
</dbReference>
<evidence type="ECO:0000313" key="8">
    <source>
        <dbReference type="EMBL" id="SEQ36850.1"/>
    </source>
</evidence>
<name>A0A1H9FFZ7_9GAMM</name>
<dbReference type="OrthoDB" id="9783509at2"/>
<evidence type="ECO:0000259" key="6">
    <source>
        <dbReference type="Pfam" id="PF01782"/>
    </source>
</evidence>
<dbReference type="InterPro" id="IPR011961">
    <property type="entry name" value="RimM"/>
</dbReference>
<comment type="function">
    <text evidence="5">An accessory protein needed during the final step in the assembly of 30S ribosomal subunit, possibly for assembly of the head region. Essential for efficient processing of 16S rRNA. May be needed both before and after RbfA during the maturation of 16S rRNA. It has affinity for free ribosomal 30S subunits but not for 70S ribosomes.</text>
</comment>
<feature type="domain" description="Ribosome maturation factor RimM PRC barrel" evidence="7">
    <location>
        <begin position="101"/>
        <end position="166"/>
    </location>
</feature>
<dbReference type="PANTHER" id="PTHR33692:SF1">
    <property type="entry name" value="RIBOSOME MATURATION FACTOR RIMM"/>
    <property type="match status" value="1"/>
</dbReference>
<dbReference type="PANTHER" id="PTHR33692">
    <property type="entry name" value="RIBOSOME MATURATION FACTOR RIMM"/>
    <property type="match status" value="1"/>
</dbReference>
<accession>A0A1H9FFZ7</accession>